<keyword evidence="2" id="KW-1003">Cell membrane</keyword>
<keyword evidence="4 6" id="KW-1133">Transmembrane helix</keyword>
<dbReference type="PANTHER" id="PTHR30572">
    <property type="entry name" value="MEMBRANE COMPONENT OF TRANSPORTER-RELATED"/>
    <property type="match status" value="1"/>
</dbReference>
<feature type="transmembrane region" description="Helical" evidence="6">
    <location>
        <begin position="339"/>
        <end position="361"/>
    </location>
</feature>
<evidence type="ECO:0000259" key="8">
    <source>
        <dbReference type="Pfam" id="PF12704"/>
    </source>
</evidence>
<evidence type="ECO:0000256" key="5">
    <source>
        <dbReference type="ARBA" id="ARBA00023136"/>
    </source>
</evidence>
<dbReference type="OrthoDB" id="8740261at2"/>
<dbReference type="InterPro" id="IPR025857">
    <property type="entry name" value="MacB_PCD"/>
</dbReference>
<evidence type="ECO:0000256" key="3">
    <source>
        <dbReference type="ARBA" id="ARBA00022692"/>
    </source>
</evidence>
<protein>
    <submittedName>
        <fullName evidence="9">Putative ABC transport system permease protein</fullName>
    </submittedName>
</protein>
<dbReference type="PANTHER" id="PTHR30572:SF18">
    <property type="entry name" value="ABC-TYPE MACROLIDE FAMILY EXPORT SYSTEM PERMEASE COMPONENT 2"/>
    <property type="match status" value="1"/>
</dbReference>
<evidence type="ECO:0000313" key="9">
    <source>
        <dbReference type="EMBL" id="TDT41804.1"/>
    </source>
</evidence>
<organism evidence="9 10">
    <name type="scientific">Maribacter spongiicola</name>
    <dbReference type="NCBI Taxonomy" id="1206753"/>
    <lineage>
        <taxon>Bacteria</taxon>
        <taxon>Pseudomonadati</taxon>
        <taxon>Bacteroidota</taxon>
        <taxon>Flavobacteriia</taxon>
        <taxon>Flavobacteriales</taxon>
        <taxon>Flavobacteriaceae</taxon>
        <taxon>Maribacter</taxon>
    </lineage>
</organism>
<gene>
    <name evidence="9" type="ORF">CLV90_3035</name>
</gene>
<keyword evidence="10" id="KW-1185">Reference proteome</keyword>
<dbReference type="AlphaFoldDB" id="A0A4R7JVB7"/>
<dbReference type="Pfam" id="PF12704">
    <property type="entry name" value="MacB_PCD"/>
    <property type="match status" value="1"/>
</dbReference>
<evidence type="ECO:0000313" key="10">
    <source>
        <dbReference type="Proteomes" id="UP000294749"/>
    </source>
</evidence>
<comment type="subcellular location">
    <subcellularLocation>
        <location evidence="1">Cell membrane</location>
        <topology evidence="1">Multi-pass membrane protein</topology>
    </subcellularLocation>
</comment>
<dbReference type="GO" id="GO:0005886">
    <property type="term" value="C:plasma membrane"/>
    <property type="evidence" value="ECO:0007669"/>
    <property type="project" value="UniProtKB-SubCell"/>
</dbReference>
<keyword evidence="5 6" id="KW-0472">Membrane</keyword>
<dbReference type="Pfam" id="PF02687">
    <property type="entry name" value="FtsX"/>
    <property type="match status" value="2"/>
</dbReference>
<evidence type="ECO:0000256" key="4">
    <source>
        <dbReference type="ARBA" id="ARBA00022989"/>
    </source>
</evidence>
<feature type="transmembrane region" description="Helical" evidence="6">
    <location>
        <begin position="381"/>
        <end position="404"/>
    </location>
</feature>
<evidence type="ECO:0000259" key="7">
    <source>
        <dbReference type="Pfam" id="PF02687"/>
    </source>
</evidence>
<reference evidence="9 10" key="1">
    <citation type="submission" date="2019-03" db="EMBL/GenBank/DDBJ databases">
        <title>Genomic Encyclopedia of Archaeal and Bacterial Type Strains, Phase II (KMG-II): from individual species to whole genera.</title>
        <authorList>
            <person name="Goeker M."/>
        </authorList>
    </citation>
    <scope>NUCLEOTIDE SEQUENCE [LARGE SCALE GENOMIC DNA]</scope>
    <source>
        <strain evidence="9 10">DSM 25233</strain>
    </source>
</reference>
<name>A0A4R7JVB7_9FLAO</name>
<feature type="domain" description="MacB-like periplasmic core" evidence="8">
    <location>
        <begin position="20"/>
        <end position="244"/>
    </location>
</feature>
<feature type="transmembrane region" description="Helical" evidence="6">
    <location>
        <begin position="684"/>
        <end position="710"/>
    </location>
</feature>
<comment type="caution">
    <text evidence="9">The sequence shown here is derived from an EMBL/GenBank/DDBJ whole genome shotgun (WGS) entry which is preliminary data.</text>
</comment>
<proteinExistence type="predicted"/>
<feature type="transmembrane region" description="Helical" evidence="6">
    <location>
        <begin position="286"/>
        <end position="305"/>
    </location>
</feature>
<feature type="transmembrane region" description="Helical" evidence="6">
    <location>
        <begin position="21"/>
        <end position="41"/>
    </location>
</feature>
<feature type="domain" description="ABC3 transporter permease C-terminal" evidence="7">
    <location>
        <begin position="688"/>
        <end position="796"/>
    </location>
</feature>
<evidence type="ECO:0000256" key="2">
    <source>
        <dbReference type="ARBA" id="ARBA00022475"/>
    </source>
</evidence>
<dbReference type="RefSeq" id="WP_133688300.1">
    <property type="nucleotide sequence ID" value="NZ_SOAY01000013.1"/>
</dbReference>
<feature type="domain" description="ABC3 transporter permease C-terminal" evidence="7">
    <location>
        <begin position="289"/>
        <end position="405"/>
    </location>
</feature>
<dbReference type="InterPro" id="IPR050250">
    <property type="entry name" value="Macrolide_Exporter_MacB"/>
</dbReference>
<feature type="transmembrane region" description="Helical" evidence="6">
    <location>
        <begin position="768"/>
        <end position="789"/>
    </location>
</feature>
<keyword evidence="3 6" id="KW-0812">Transmembrane</keyword>
<dbReference type="Proteomes" id="UP000294749">
    <property type="component" value="Unassembled WGS sequence"/>
</dbReference>
<evidence type="ECO:0000256" key="6">
    <source>
        <dbReference type="SAM" id="Phobius"/>
    </source>
</evidence>
<dbReference type="GO" id="GO:0022857">
    <property type="term" value="F:transmembrane transporter activity"/>
    <property type="evidence" value="ECO:0007669"/>
    <property type="project" value="TreeGrafter"/>
</dbReference>
<evidence type="ECO:0000256" key="1">
    <source>
        <dbReference type="ARBA" id="ARBA00004651"/>
    </source>
</evidence>
<dbReference type="InterPro" id="IPR003838">
    <property type="entry name" value="ABC3_permease_C"/>
</dbReference>
<sequence>MLRNYLKIALRYLSKNKLYSFINIFGLAIGIASFVLIMLYINYEQSYDKFKGSENIYRVYMDYLEGDTFVPGDAMTYNLSGPTLKSEFPEVLDYVRFFYFEKMTFQLGDRIFEQPLGSLADPSYFDIFNYPLLKGEKEKVLSQPYSIVLSKSFAQKLFGNENPLQKTISAFRDGEEAVLTVTGVMADIPKTTHYRNTFLISYETEKTWTDWGPKAHELNWNANNYYTFIKLDPITNADVLRQKIIESDIEEDTEEQHNIEPIEDIHLYSNKPYEVSANGSITRVKFLMAIAFIILILSWLNYVNLSVTKSMERAKETGIRKVSGAQKSQLIIQSLFESILLNLVAIMLSLLLVAIVLPLYNGITGKGLNLQLGSLSAFLPYFLFILFGMVAAGLYPALLLSSYSPIKALKGKIQTSSQGLAIRKGLIVTQFLATIVLLIGTIVVTKQISFLESQPIGTDINQVIALKGEVVTTKSDSLLINEYKVLEEELKKLPFVEKIAIAQSYPGDSFDNLSSSRGILLPNGTKEDDKLFYTYHVQPDYFDLVDIEFLAGGTFLPSSNFDGKQVVVNETFLKNMGISSYDEILNKTVGFWGENEWRVTGVIKDYYHFGLKSPLLPMVIRYERDVNNILIKLDASAASVTGFESSITQIKSEWTKIFPKSTFNYTFLDQKFEAQYQEDKSFGAAFQVFTLLAILIAAMGLFGLTSYTVVQRKKEIGIRKVNGATIPQVLTLLNKDFVKWIGVAFIIAIPISWFAMNQWLQGFAYRTALSWWVFALAGISALLIALLTVSWQSFNAAVANPVESLRDE</sequence>
<dbReference type="EMBL" id="SOAY01000013">
    <property type="protein sequence ID" value="TDT41804.1"/>
    <property type="molecule type" value="Genomic_DNA"/>
</dbReference>
<accession>A0A4R7JVB7</accession>
<feature type="transmembrane region" description="Helical" evidence="6">
    <location>
        <begin position="425"/>
        <end position="444"/>
    </location>
</feature>
<feature type="transmembrane region" description="Helical" evidence="6">
    <location>
        <begin position="737"/>
        <end position="756"/>
    </location>
</feature>